<name>A0A4Y2F205_ARAVE</name>
<dbReference type="OrthoDB" id="6751875at2759"/>
<proteinExistence type="predicted"/>
<protein>
    <submittedName>
        <fullName evidence="1">Uncharacterized protein</fullName>
    </submittedName>
</protein>
<keyword evidence="2" id="KW-1185">Reference proteome</keyword>
<dbReference type="EMBL" id="BGPR01000752">
    <property type="protein sequence ID" value="GBM34135.1"/>
    <property type="molecule type" value="Genomic_DNA"/>
</dbReference>
<sequence>MKILMILSHGQTTVERKFSVDKSLEVENSKEDSCIAQKLICENVNNSIDIHSTIVTKATRRFVSSLRQKYILHLEEQRKFGNQKNLENSRKRKVDELYLTLWMVRSPL</sequence>
<dbReference type="Proteomes" id="UP000499080">
    <property type="component" value="Unassembled WGS sequence"/>
</dbReference>
<gene>
    <name evidence="1" type="ORF">AVEN_243187_1</name>
</gene>
<organism evidence="1 2">
    <name type="scientific">Araneus ventricosus</name>
    <name type="common">Orbweaver spider</name>
    <name type="synonym">Epeira ventricosa</name>
    <dbReference type="NCBI Taxonomy" id="182803"/>
    <lineage>
        <taxon>Eukaryota</taxon>
        <taxon>Metazoa</taxon>
        <taxon>Ecdysozoa</taxon>
        <taxon>Arthropoda</taxon>
        <taxon>Chelicerata</taxon>
        <taxon>Arachnida</taxon>
        <taxon>Araneae</taxon>
        <taxon>Araneomorphae</taxon>
        <taxon>Entelegynae</taxon>
        <taxon>Araneoidea</taxon>
        <taxon>Araneidae</taxon>
        <taxon>Araneus</taxon>
    </lineage>
</organism>
<evidence type="ECO:0000313" key="1">
    <source>
        <dbReference type="EMBL" id="GBM34135.1"/>
    </source>
</evidence>
<evidence type="ECO:0000313" key="2">
    <source>
        <dbReference type="Proteomes" id="UP000499080"/>
    </source>
</evidence>
<accession>A0A4Y2F205</accession>
<reference evidence="1 2" key="1">
    <citation type="journal article" date="2019" name="Sci. Rep.">
        <title>Orb-weaving spider Araneus ventricosus genome elucidates the spidroin gene catalogue.</title>
        <authorList>
            <person name="Kono N."/>
            <person name="Nakamura H."/>
            <person name="Ohtoshi R."/>
            <person name="Moran D.A.P."/>
            <person name="Shinohara A."/>
            <person name="Yoshida Y."/>
            <person name="Fujiwara M."/>
            <person name="Mori M."/>
            <person name="Tomita M."/>
            <person name="Arakawa K."/>
        </authorList>
    </citation>
    <scope>NUCLEOTIDE SEQUENCE [LARGE SCALE GENOMIC DNA]</scope>
</reference>
<comment type="caution">
    <text evidence="1">The sequence shown here is derived from an EMBL/GenBank/DDBJ whole genome shotgun (WGS) entry which is preliminary data.</text>
</comment>
<dbReference type="AlphaFoldDB" id="A0A4Y2F205"/>